<dbReference type="OrthoDB" id="4870342at2"/>
<evidence type="ECO:0000256" key="1">
    <source>
        <dbReference type="SAM" id="SignalP"/>
    </source>
</evidence>
<evidence type="ECO:0000313" key="3">
    <source>
        <dbReference type="Proteomes" id="UP000321534"/>
    </source>
</evidence>
<feature type="signal peptide" evidence="1">
    <location>
        <begin position="1"/>
        <end position="32"/>
    </location>
</feature>
<accession>A0A512D028</accession>
<evidence type="ECO:0008006" key="4">
    <source>
        <dbReference type="Google" id="ProtNLM"/>
    </source>
</evidence>
<sequence length="136" mass="13788">MNARRTLTSGVVALSLATSGLGALALAAPASAKGAEARTSGTCAGLGAWKLVVKSEDRALEVDYELDTNRSGQHWRVNLADNGVVVTSGTFTTAAPGGSFEVRRVVANRAGTDRFTATATNTATGATCRGALTFAG</sequence>
<proteinExistence type="predicted"/>
<dbReference type="Proteomes" id="UP000321534">
    <property type="component" value="Unassembled WGS sequence"/>
</dbReference>
<dbReference type="RefSeq" id="WP_147065214.1">
    <property type="nucleotide sequence ID" value="NZ_BAAARO010000013.1"/>
</dbReference>
<keyword evidence="1" id="KW-0732">Signal</keyword>
<dbReference type="AlphaFoldDB" id="A0A512D028"/>
<dbReference type="EMBL" id="BJYX01000006">
    <property type="protein sequence ID" value="GEO29818.1"/>
    <property type="molecule type" value="Genomic_DNA"/>
</dbReference>
<keyword evidence="3" id="KW-1185">Reference proteome</keyword>
<evidence type="ECO:0000313" key="2">
    <source>
        <dbReference type="EMBL" id="GEO29818.1"/>
    </source>
</evidence>
<name>A0A512D028_9MICO</name>
<organism evidence="2 3">
    <name type="scientific">Terrabacter aerolatus</name>
    <dbReference type="NCBI Taxonomy" id="422442"/>
    <lineage>
        <taxon>Bacteria</taxon>
        <taxon>Bacillati</taxon>
        <taxon>Actinomycetota</taxon>
        <taxon>Actinomycetes</taxon>
        <taxon>Micrococcales</taxon>
        <taxon>Intrasporangiaceae</taxon>
        <taxon>Terrabacter</taxon>
    </lineage>
</organism>
<comment type="caution">
    <text evidence="2">The sequence shown here is derived from an EMBL/GenBank/DDBJ whole genome shotgun (WGS) entry which is preliminary data.</text>
</comment>
<protein>
    <recommendedName>
        <fullName evidence="4">CBM2 domain-containing protein</fullName>
    </recommendedName>
</protein>
<gene>
    <name evidence="2" type="ORF">TAE01_16280</name>
</gene>
<feature type="chain" id="PRO_5038839554" description="CBM2 domain-containing protein" evidence="1">
    <location>
        <begin position="33"/>
        <end position="136"/>
    </location>
</feature>
<reference evidence="2 3" key="1">
    <citation type="submission" date="2019-07" db="EMBL/GenBank/DDBJ databases">
        <title>Whole genome shotgun sequence of Terrabacter aerolatus NBRC 106305.</title>
        <authorList>
            <person name="Hosoyama A."/>
            <person name="Uohara A."/>
            <person name="Ohji S."/>
            <person name="Ichikawa N."/>
        </authorList>
    </citation>
    <scope>NUCLEOTIDE SEQUENCE [LARGE SCALE GENOMIC DNA]</scope>
    <source>
        <strain evidence="2 3">NBRC 106305</strain>
    </source>
</reference>